<protein>
    <submittedName>
        <fullName evidence="3">ArsR/SmtB family transcription factor</fullName>
    </submittedName>
</protein>
<keyword evidence="1" id="KW-0472">Membrane</keyword>
<accession>A0ABD5P7K9</accession>
<dbReference type="SUPFAM" id="SSF46785">
    <property type="entry name" value="Winged helix' DNA-binding domain"/>
    <property type="match status" value="1"/>
</dbReference>
<sequence length="212" mass="21479">MAKLLPSSPSADAIERAGDAEPRVIGVDSDDADALMSALSSGTARKLLAALHEEPDTASGLADRIDTTLQNVQYHLGKLDDAEVVSVVDTVYSEKGREMKVYAPADRPLVVFAGREADSTGLVPALKRLLGAVGALAVGSVLVESLLAEGPPFGFGATGGAEGGSAGTMEATGTAADAAGQAMGLPPGLLFFLGGLAVLLAAFAVRYVRRTA</sequence>
<keyword evidence="1" id="KW-1133">Transmembrane helix</keyword>
<dbReference type="InterPro" id="IPR011991">
    <property type="entry name" value="ArsR-like_HTH"/>
</dbReference>
<dbReference type="InterPro" id="IPR036390">
    <property type="entry name" value="WH_DNA-bd_sf"/>
</dbReference>
<dbReference type="Gene3D" id="1.10.10.10">
    <property type="entry name" value="Winged helix-like DNA-binding domain superfamily/Winged helix DNA-binding domain"/>
    <property type="match status" value="1"/>
</dbReference>
<evidence type="ECO:0000259" key="2">
    <source>
        <dbReference type="SMART" id="SM00418"/>
    </source>
</evidence>
<dbReference type="CDD" id="cd00090">
    <property type="entry name" value="HTH_ARSR"/>
    <property type="match status" value="1"/>
</dbReference>
<comment type="caution">
    <text evidence="3">The sequence shown here is derived from an EMBL/GenBank/DDBJ whole genome shotgun (WGS) entry which is preliminary data.</text>
</comment>
<reference evidence="3 4" key="1">
    <citation type="journal article" date="2019" name="Int. J. Syst. Evol. Microbiol.">
        <title>The Global Catalogue of Microorganisms (GCM) 10K type strain sequencing project: providing services to taxonomists for standard genome sequencing and annotation.</title>
        <authorList>
            <consortium name="The Broad Institute Genomics Platform"/>
            <consortium name="The Broad Institute Genome Sequencing Center for Infectious Disease"/>
            <person name="Wu L."/>
            <person name="Ma J."/>
        </authorList>
    </citation>
    <scope>NUCLEOTIDE SEQUENCE [LARGE SCALE GENOMIC DNA]</scope>
    <source>
        <strain evidence="3 4">CGMCC 1.12553</strain>
    </source>
</reference>
<dbReference type="InterPro" id="IPR056525">
    <property type="entry name" value="HVO_1552_C"/>
</dbReference>
<dbReference type="Proteomes" id="UP001595921">
    <property type="component" value="Unassembled WGS sequence"/>
</dbReference>
<keyword evidence="1" id="KW-0812">Transmembrane</keyword>
<evidence type="ECO:0000256" key="1">
    <source>
        <dbReference type="SAM" id="Phobius"/>
    </source>
</evidence>
<organism evidence="3 4">
    <name type="scientific">Halobium salinum</name>
    <dbReference type="NCBI Taxonomy" id="1364940"/>
    <lineage>
        <taxon>Archaea</taxon>
        <taxon>Methanobacteriati</taxon>
        <taxon>Methanobacteriota</taxon>
        <taxon>Stenosarchaea group</taxon>
        <taxon>Halobacteria</taxon>
        <taxon>Halobacteriales</taxon>
        <taxon>Haloferacaceae</taxon>
        <taxon>Halobium</taxon>
    </lineage>
</organism>
<name>A0ABD5P7K9_9EURY</name>
<dbReference type="InterPro" id="IPR001845">
    <property type="entry name" value="HTH_ArsR_DNA-bd_dom"/>
</dbReference>
<dbReference type="SMART" id="SM00418">
    <property type="entry name" value="HTH_ARSR"/>
    <property type="match status" value="1"/>
</dbReference>
<dbReference type="Pfam" id="PF12840">
    <property type="entry name" value="HTH_20"/>
    <property type="match status" value="1"/>
</dbReference>
<dbReference type="InterPro" id="IPR036388">
    <property type="entry name" value="WH-like_DNA-bd_sf"/>
</dbReference>
<dbReference type="AlphaFoldDB" id="A0ABD5P7K9"/>
<evidence type="ECO:0000313" key="4">
    <source>
        <dbReference type="Proteomes" id="UP001595921"/>
    </source>
</evidence>
<evidence type="ECO:0000313" key="3">
    <source>
        <dbReference type="EMBL" id="MFC4356479.1"/>
    </source>
</evidence>
<feature type="domain" description="HTH arsR-type" evidence="2">
    <location>
        <begin position="34"/>
        <end position="114"/>
    </location>
</feature>
<proteinExistence type="predicted"/>
<feature type="transmembrane region" description="Helical" evidence="1">
    <location>
        <begin position="189"/>
        <end position="208"/>
    </location>
</feature>
<keyword evidence="4" id="KW-1185">Reference proteome</keyword>
<dbReference type="Pfam" id="PF24267">
    <property type="entry name" value="HVO_1552_C"/>
    <property type="match status" value="1"/>
</dbReference>
<dbReference type="RefSeq" id="WP_267624832.1">
    <property type="nucleotide sequence ID" value="NZ_JAODIW010000010.1"/>
</dbReference>
<gene>
    <name evidence="3" type="ORF">ACFO0N_00785</name>
</gene>
<dbReference type="EMBL" id="JBHSDS010000001">
    <property type="protein sequence ID" value="MFC4356479.1"/>
    <property type="molecule type" value="Genomic_DNA"/>
</dbReference>